<dbReference type="RefSeq" id="WP_187741759.1">
    <property type="nucleotide sequence ID" value="NZ_CP060825.1"/>
</dbReference>
<feature type="domain" description="HTH araC/xylS-type" evidence="5">
    <location>
        <begin position="211"/>
        <end position="312"/>
    </location>
</feature>
<dbReference type="Pfam" id="PF20240">
    <property type="entry name" value="DUF6597"/>
    <property type="match status" value="1"/>
</dbReference>
<organism evidence="6 7">
    <name type="scientific">Streptomyces genisteinicus</name>
    <dbReference type="NCBI Taxonomy" id="2768068"/>
    <lineage>
        <taxon>Bacteria</taxon>
        <taxon>Bacillati</taxon>
        <taxon>Actinomycetota</taxon>
        <taxon>Actinomycetes</taxon>
        <taxon>Kitasatosporales</taxon>
        <taxon>Streptomycetaceae</taxon>
        <taxon>Streptomyces</taxon>
    </lineage>
</organism>
<protein>
    <submittedName>
        <fullName evidence="6">AraC family transcriptional regulator</fullName>
    </submittedName>
</protein>
<dbReference type="SMART" id="SM00342">
    <property type="entry name" value="HTH_ARAC"/>
    <property type="match status" value="1"/>
</dbReference>
<reference evidence="6 7" key="1">
    <citation type="submission" date="2020-08" db="EMBL/GenBank/DDBJ databases">
        <title>A novel species.</title>
        <authorList>
            <person name="Gao J."/>
        </authorList>
    </citation>
    <scope>NUCLEOTIDE SEQUENCE [LARGE SCALE GENOMIC DNA]</scope>
    <source>
        <strain evidence="6 7">CRPJ-33</strain>
    </source>
</reference>
<dbReference type="PANTHER" id="PTHR46796">
    <property type="entry name" value="HTH-TYPE TRANSCRIPTIONAL ACTIVATOR RHAS-RELATED"/>
    <property type="match status" value="1"/>
</dbReference>
<evidence type="ECO:0000256" key="2">
    <source>
        <dbReference type="ARBA" id="ARBA00023125"/>
    </source>
</evidence>
<keyword evidence="3" id="KW-0804">Transcription</keyword>
<keyword evidence="2" id="KW-0238">DNA-binding</keyword>
<dbReference type="InterPro" id="IPR018060">
    <property type="entry name" value="HTH_AraC"/>
</dbReference>
<dbReference type="PANTHER" id="PTHR46796:SF15">
    <property type="entry name" value="BLL1074 PROTEIN"/>
    <property type="match status" value="1"/>
</dbReference>
<proteinExistence type="predicted"/>
<feature type="compositionally biased region" description="Low complexity" evidence="4">
    <location>
        <begin position="141"/>
        <end position="158"/>
    </location>
</feature>
<dbReference type="InterPro" id="IPR050204">
    <property type="entry name" value="AraC_XylS_family_regulators"/>
</dbReference>
<dbReference type="KEGG" id="sgj:IAG43_18060"/>
<evidence type="ECO:0000256" key="3">
    <source>
        <dbReference type="ARBA" id="ARBA00023163"/>
    </source>
</evidence>
<sequence>MAAPRRDTRGIVEARELFSRVAFRRREPTPELRPFVEHYWLVDWDLPEPYATHVVPHPSVNMVFQHYGDAEPWGEVAGIGLKLFTQKLTGRGRVCGVQFRPGGFRPFAPGRPVSQWTGRRVPLGGTRSGAVPAGTTGAGSTGTRTTGAGSTGTRTTGAGTNGAEPPPSPLTEPADGVRAVVGPEDENARVAALDAYLLGLGPHPSAVDRALRAVAVVDRARTDRSIRRVAELASAEGVSARSLQRLFADEVGVGPKWVILRYRIHEALERAESGGEPDWASLAGELGYSDQAHLVRDFTATVGVPPTAYARPAAG</sequence>
<evidence type="ECO:0000256" key="4">
    <source>
        <dbReference type="SAM" id="MobiDB-lite"/>
    </source>
</evidence>
<dbReference type="Pfam" id="PF12833">
    <property type="entry name" value="HTH_18"/>
    <property type="match status" value="1"/>
</dbReference>
<evidence type="ECO:0000313" key="7">
    <source>
        <dbReference type="Proteomes" id="UP000516230"/>
    </source>
</evidence>
<evidence type="ECO:0000313" key="6">
    <source>
        <dbReference type="EMBL" id="QNP64629.1"/>
    </source>
</evidence>
<dbReference type="InterPro" id="IPR046532">
    <property type="entry name" value="DUF6597"/>
</dbReference>
<accession>A0A7H0HVR3</accession>
<evidence type="ECO:0000259" key="5">
    <source>
        <dbReference type="PROSITE" id="PS01124"/>
    </source>
</evidence>
<dbReference type="Gene3D" id="1.10.10.60">
    <property type="entry name" value="Homeodomain-like"/>
    <property type="match status" value="1"/>
</dbReference>
<dbReference type="AlphaFoldDB" id="A0A7H0HVR3"/>
<keyword evidence="1" id="KW-0805">Transcription regulation</keyword>
<dbReference type="EMBL" id="CP060825">
    <property type="protein sequence ID" value="QNP64629.1"/>
    <property type="molecule type" value="Genomic_DNA"/>
</dbReference>
<dbReference type="Proteomes" id="UP000516230">
    <property type="component" value="Chromosome"/>
</dbReference>
<evidence type="ECO:0000256" key="1">
    <source>
        <dbReference type="ARBA" id="ARBA00023015"/>
    </source>
</evidence>
<dbReference type="PROSITE" id="PS01124">
    <property type="entry name" value="HTH_ARAC_FAMILY_2"/>
    <property type="match status" value="1"/>
</dbReference>
<dbReference type="GO" id="GO:0043565">
    <property type="term" value="F:sequence-specific DNA binding"/>
    <property type="evidence" value="ECO:0007669"/>
    <property type="project" value="InterPro"/>
</dbReference>
<dbReference type="GO" id="GO:0003700">
    <property type="term" value="F:DNA-binding transcription factor activity"/>
    <property type="evidence" value="ECO:0007669"/>
    <property type="project" value="InterPro"/>
</dbReference>
<name>A0A7H0HVR3_9ACTN</name>
<feature type="region of interest" description="Disordered" evidence="4">
    <location>
        <begin position="106"/>
        <end position="173"/>
    </location>
</feature>
<keyword evidence="7" id="KW-1185">Reference proteome</keyword>
<gene>
    <name evidence="6" type="ORF">IAG43_18060</name>
</gene>